<feature type="compositionally biased region" description="Low complexity" evidence="1">
    <location>
        <begin position="54"/>
        <end position="84"/>
    </location>
</feature>
<dbReference type="Proteomes" id="UP001160148">
    <property type="component" value="Unassembled WGS sequence"/>
</dbReference>
<proteinExistence type="predicted"/>
<organism evidence="2 3">
    <name type="scientific">Macrosiphum euphorbiae</name>
    <name type="common">potato aphid</name>
    <dbReference type="NCBI Taxonomy" id="13131"/>
    <lineage>
        <taxon>Eukaryota</taxon>
        <taxon>Metazoa</taxon>
        <taxon>Ecdysozoa</taxon>
        <taxon>Arthropoda</taxon>
        <taxon>Hexapoda</taxon>
        <taxon>Insecta</taxon>
        <taxon>Pterygota</taxon>
        <taxon>Neoptera</taxon>
        <taxon>Paraneoptera</taxon>
        <taxon>Hemiptera</taxon>
        <taxon>Sternorrhyncha</taxon>
        <taxon>Aphidomorpha</taxon>
        <taxon>Aphidoidea</taxon>
        <taxon>Aphididae</taxon>
        <taxon>Macrosiphini</taxon>
        <taxon>Macrosiphum</taxon>
    </lineage>
</organism>
<feature type="compositionally biased region" description="Polar residues" evidence="1">
    <location>
        <begin position="1"/>
        <end position="34"/>
    </location>
</feature>
<gene>
    <name evidence="2" type="ORF">MEUPH1_LOCUS19714</name>
</gene>
<keyword evidence="3" id="KW-1185">Reference proteome</keyword>
<comment type="caution">
    <text evidence="2">The sequence shown here is derived from an EMBL/GenBank/DDBJ whole genome shotgun (WGS) entry which is preliminary data.</text>
</comment>
<evidence type="ECO:0000313" key="3">
    <source>
        <dbReference type="Proteomes" id="UP001160148"/>
    </source>
</evidence>
<dbReference type="AlphaFoldDB" id="A0AAV0XBC1"/>
<accession>A0AAV0XBC1</accession>
<feature type="region of interest" description="Disordered" evidence="1">
    <location>
        <begin position="1"/>
        <end position="84"/>
    </location>
</feature>
<reference evidence="2 3" key="1">
    <citation type="submission" date="2023-01" db="EMBL/GenBank/DDBJ databases">
        <authorList>
            <person name="Whitehead M."/>
        </authorList>
    </citation>
    <scope>NUCLEOTIDE SEQUENCE [LARGE SCALE GENOMIC DNA]</scope>
</reference>
<dbReference type="EMBL" id="CARXXK010000004">
    <property type="protein sequence ID" value="CAI6364946.1"/>
    <property type="molecule type" value="Genomic_DNA"/>
</dbReference>
<evidence type="ECO:0000256" key="1">
    <source>
        <dbReference type="SAM" id="MobiDB-lite"/>
    </source>
</evidence>
<name>A0AAV0XBC1_9HEMI</name>
<sequence length="139" mass="15699">MHTLDTTPTSNNNLSASHVLQKSSSYSKNGSNVKRSLFPDNDNNINFEKKSSKNLDTTPTSNNNLSTSHVLQKSSSYYSKSGSNVNRSLNKLLYSSDKKSLKKKNQYVPFEKHVSSCLAEIKYEIKSHTYKIDCLKEKN</sequence>
<evidence type="ECO:0000313" key="2">
    <source>
        <dbReference type="EMBL" id="CAI6364946.1"/>
    </source>
</evidence>
<protein>
    <submittedName>
        <fullName evidence="2">Uncharacterized protein</fullName>
    </submittedName>
</protein>